<comment type="caution">
    <text evidence="1">The sequence shown here is derived from an EMBL/GenBank/DDBJ whole genome shotgun (WGS) entry which is preliminary data.</text>
</comment>
<protein>
    <submittedName>
        <fullName evidence="1">Uncharacterized protein</fullName>
    </submittedName>
</protein>
<dbReference type="EMBL" id="LRGB01000996">
    <property type="protein sequence ID" value="KZS14211.1"/>
    <property type="molecule type" value="Genomic_DNA"/>
</dbReference>
<accession>A0A164XGP6</accession>
<sequence length="82" mass="9233">MIPGQYLLNRSICFLRVFWTVRKEVCNVPYLFSAPDTVHKWSANANEANANLTNLGESGITDVLILSHDSFLFNDKAVQICT</sequence>
<dbReference type="Proteomes" id="UP000076858">
    <property type="component" value="Unassembled WGS sequence"/>
</dbReference>
<keyword evidence="2" id="KW-1185">Reference proteome</keyword>
<evidence type="ECO:0000313" key="2">
    <source>
        <dbReference type="Proteomes" id="UP000076858"/>
    </source>
</evidence>
<evidence type="ECO:0000313" key="1">
    <source>
        <dbReference type="EMBL" id="KZS14211.1"/>
    </source>
</evidence>
<name>A0A164XGP6_9CRUS</name>
<organism evidence="1 2">
    <name type="scientific">Daphnia magna</name>
    <dbReference type="NCBI Taxonomy" id="35525"/>
    <lineage>
        <taxon>Eukaryota</taxon>
        <taxon>Metazoa</taxon>
        <taxon>Ecdysozoa</taxon>
        <taxon>Arthropoda</taxon>
        <taxon>Crustacea</taxon>
        <taxon>Branchiopoda</taxon>
        <taxon>Diplostraca</taxon>
        <taxon>Cladocera</taxon>
        <taxon>Anomopoda</taxon>
        <taxon>Daphniidae</taxon>
        <taxon>Daphnia</taxon>
    </lineage>
</organism>
<gene>
    <name evidence="1" type="ORF">APZ42_020427</name>
</gene>
<proteinExistence type="predicted"/>
<reference evidence="1 2" key="1">
    <citation type="submission" date="2016-03" db="EMBL/GenBank/DDBJ databases">
        <title>EvidentialGene: Evidence-directed Construction of Genes on Genomes.</title>
        <authorList>
            <person name="Gilbert D.G."/>
            <person name="Choi J.-H."/>
            <person name="Mockaitis K."/>
            <person name="Colbourne J."/>
            <person name="Pfrender M."/>
        </authorList>
    </citation>
    <scope>NUCLEOTIDE SEQUENCE [LARGE SCALE GENOMIC DNA]</scope>
    <source>
        <strain evidence="1 2">Xinb3</strain>
        <tissue evidence="1">Complete organism</tissue>
    </source>
</reference>
<dbReference type="AlphaFoldDB" id="A0A164XGP6"/>